<evidence type="ECO:0000313" key="2">
    <source>
        <dbReference type="Proteomes" id="UP000032076"/>
    </source>
</evidence>
<gene>
    <name evidence="1" type="ORF">B4167_2010</name>
</gene>
<dbReference type="Pfam" id="PF02583">
    <property type="entry name" value="Trns_repr_metal"/>
    <property type="match status" value="1"/>
</dbReference>
<dbReference type="InterPro" id="IPR003735">
    <property type="entry name" value="Metal_Tscrpt_repr"/>
</dbReference>
<comment type="caution">
    <text evidence="1">The sequence shown here is derived from an EMBL/GenBank/DDBJ whole genome shotgun (WGS) entry which is preliminary data.</text>
</comment>
<organism evidence="1 2">
    <name type="scientific">Caldibacillus thermoamylovorans</name>
    <dbReference type="NCBI Taxonomy" id="35841"/>
    <lineage>
        <taxon>Bacteria</taxon>
        <taxon>Bacillati</taxon>
        <taxon>Bacillota</taxon>
        <taxon>Bacilli</taxon>
        <taxon>Bacillales</taxon>
        <taxon>Bacillaceae</taxon>
        <taxon>Caldibacillus</taxon>
    </lineage>
</organism>
<dbReference type="GO" id="GO:0045892">
    <property type="term" value="P:negative regulation of DNA-templated transcription"/>
    <property type="evidence" value="ECO:0007669"/>
    <property type="project" value="UniProtKB-ARBA"/>
</dbReference>
<dbReference type="Proteomes" id="UP000032076">
    <property type="component" value="Unassembled WGS sequence"/>
</dbReference>
<evidence type="ECO:0000313" key="1">
    <source>
        <dbReference type="EMBL" id="KIO73534.1"/>
    </source>
</evidence>
<protein>
    <recommendedName>
        <fullName evidence="3">Transcriptional regulator</fullName>
    </recommendedName>
</protein>
<accession>A0A0D0FMX8</accession>
<dbReference type="Gene3D" id="1.20.58.1000">
    <property type="entry name" value="Metal-sensitive repressor, helix protomer"/>
    <property type="match status" value="1"/>
</dbReference>
<evidence type="ECO:0008006" key="3">
    <source>
        <dbReference type="Google" id="ProtNLM"/>
    </source>
</evidence>
<name>A0A0D0FMX8_9BACI</name>
<proteinExistence type="predicted"/>
<dbReference type="GO" id="GO:0046872">
    <property type="term" value="F:metal ion binding"/>
    <property type="evidence" value="ECO:0007669"/>
    <property type="project" value="InterPro"/>
</dbReference>
<dbReference type="RefSeq" id="WP_309240454.1">
    <property type="nucleotide sequence ID" value="NZ_JAJCHI010000036.1"/>
</dbReference>
<dbReference type="GO" id="GO:0003677">
    <property type="term" value="F:DNA binding"/>
    <property type="evidence" value="ECO:0007669"/>
    <property type="project" value="InterPro"/>
</dbReference>
<dbReference type="InterPro" id="IPR038390">
    <property type="entry name" value="Metal_Tscrpt_repr_sf"/>
</dbReference>
<dbReference type="EMBL" id="JXLU01000031">
    <property type="protein sequence ID" value="KIO73534.1"/>
    <property type="molecule type" value="Genomic_DNA"/>
</dbReference>
<reference evidence="1 2" key="1">
    <citation type="submission" date="2015-01" db="EMBL/GenBank/DDBJ databases">
        <title>Draft Genome Sequences of Four Bacillus thermoamylovorans Strains, Isolated From Food Products.</title>
        <authorList>
            <person name="Krawcyk A.O."/>
            <person name="Berendsen E.M."/>
            <person name="Eijlander R.T."/>
            <person name="de Jong A."/>
            <person name="Wells-Bennik M."/>
            <person name="Kuipers O.P."/>
        </authorList>
    </citation>
    <scope>NUCLEOTIDE SEQUENCE [LARGE SCALE GENOMIC DNA]</scope>
    <source>
        <strain evidence="1 2">B4167</strain>
    </source>
</reference>
<dbReference type="PANTHER" id="PTHR33677:SF3">
    <property type="entry name" value="COPPER-SENSING TRANSCRIPTIONAL REPRESSOR RICR"/>
    <property type="match status" value="1"/>
</dbReference>
<dbReference type="PANTHER" id="PTHR33677">
    <property type="entry name" value="TRANSCRIPTIONAL REPRESSOR FRMR-RELATED"/>
    <property type="match status" value="1"/>
</dbReference>
<dbReference type="AlphaFoldDB" id="A0A0D0FMX8"/>
<sequence>MNEIDINNKLNNNRLSLASYHRKSIHPEETRENLFKRLNRIEGQIRGLKRLIEKETYCDDVINQILACKAALNGVAMILLEEQLKSCVNKSVEEENEKVLNDLLVTVQKLLRK</sequence>